<gene>
    <name evidence="1" type="ORF">MACH08_32670</name>
</gene>
<dbReference type="Pfam" id="PF17279">
    <property type="entry name" value="DUF5344"/>
    <property type="match status" value="1"/>
</dbReference>
<comment type="caution">
    <text evidence="1">The sequence shown here is derived from an EMBL/GenBank/DDBJ whole genome shotgun (WGS) entry which is preliminary data.</text>
</comment>
<protein>
    <submittedName>
        <fullName evidence="1">Uncharacterized protein</fullName>
    </submittedName>
</protein>
<accession>A0ABQ5TPE5</accession>
<reference evidence="1 2" key="1">
    <citation type="submission" date="2023-02" db="EMBL/GenBank/DDBJ databases">
        <title>Oceanobacillus kimchii IFOP_LL358 isolated form Alexandrium catenella lab strain.</title>
        <authorList>
            <person name="Gajardo G."/>
            <person name="Ueki S."/>
            <person name="Maruyama F."/>
        </authorList>
    </citation>
    <scope>NUCLEOTIDE SEQUENCE [LARGE SCALE GENOMIC DNA]</scope>
    <source>
        <strain evidence="1 2">IFOP_LL358</strain>
    </source>
</reference>
<dbReference type="Proteomes" id="UP001275436">
    <property type="component" value="Unassembled WGS sequence"/>
</dbReference>
<dbReference type="RefSeq" id="WP_069685438.1">
    <property type="nucleotide sequence ID" value="NZ_BSKO01000001.1"/>
</dbReference>
<name>A0ABQ5TPE5_9BACI</name>
<dbReference type="InterPro" id="IPR046318">
    <property type="entry name" value="DUF5344"/>
</dbReference>
<evidence type="ECO:0000313" key="1">
    <source>
        <dbReference type="EMBL" id="GLO67483.1"/>
    </source>
</evidence>
<sequence>MPEIKVDPDKVTPILNNLKRKTEDLETSNPNPTFSTSDLDFLIKIQSIEENYYSTLNNYKDALIKVESSVDEAVQAYVETDENLAKQIGPLPVK</sequence>
<evidence type="ECO:0000313" key="2">
    <source>
        <dbReference type="Proteomes" id="UP001275436"/>
    </source>
</evidence>
<proteinExistence type="predicted"/>
<dbReference type="EMBL" id="BSKO01000001">
    <property type="protein sequence ID" value="GLO67483.1"/>
    <property type="molecule type" value="Genomic_DNA"/>
</dbReference>
<keyword evidence="2" id="KW-1185">Reference proteome</keyword>
<organism evidence="1 2">
    <name type="scientific">Oceanobacillus kimchii</name>
    <dbReference type="NCBI Taxonomy" id="746691"/>
    <lineage>
        <taxon>Bacteria</taxon>
        <taxon>Bacillati</taxon>
        <taxon>Bacillota</taxon>
        <taxon>Bacilli</taxon>
        <taxon>Bacillales</taxon>
        <taxon>Bacillaceae</taxon>
        <taxon>Oceanobacillus</taxon>
    </lineage>
</organism>